<dbReference type="EMBL" id="JAANAS010000034">
    <property type="protein sequence ID" value="NGZ89242.1"/>
    <property type="molecule type" value="Genomic_DNA"/>
</dbReference>
<dbReference type="GO" id="GO:0043023">
    <property type="term" value="F:ribosomal large subunit binding"/>
    <property type="evidence" value="ECO:0007669"/>
    <property type="project" value="TreeGrafter"/>
</dbReference>
<dbReference type="InterPro" id="IPR004394">
    <property type="entry name" value="Iojap/RsfS/C7orf30"/>
</dbReference>
<dbReference type="PANTHER" id="PTHR21043:SF0">
    <property type="entry name" value="MITOCHONDRIAL ASSEMBLY OF RIBOSOMAL LARGE SUBUNIT PROTEIN 1"/>
    <property type="match status" value="1"/>
</dbReference>
<reference evidence="3" key="1">
    <citation type="submission" date="2020-03" db="EMBL/GenBank/DDBJ databases">
        <title>Psychroflexus Maritimus sp. nov., isolate from marine sediment.</title>
        <authorList>
            <person name="Zhong Y.-L."/>
        </authorList>
    </citation>
    <scope>NUCLEOTIDE SEQUENCE</scope>
    <source>
        <strain evidence="3">C1</strain>
    </source>
</reference>
<name>A0A967DZ96_9FLAO</name>
<dbReference type="Gene3D" id="3.30.460.10">
    <property type="entry name" value="Beta Polymerase, domain 2"/>
    <property type="match status" value="1"/>
</dbReference>
<accession>A0A967DZ96</accession>
<dbReference type="HAMAP" id="MF_01477">
    <property type="entry name" value="Iojap_RsfS"/>
    <property type="match status" value="1"/>
</dbReference>
<dbReference type="NCBIfam" id="TIGR00090">
    <property type="entry name" value="rsfS_iojap_ybeB"/>
    <property type="match status" value="1"/>
</dbReference>
<dbReference type="PANTHER" id="PTHR21043">
    <property type="entry name" value="IOJAP SUPERFAMILY ORTHOLOG"/>
    <property type="match status" value="1"/>
</dbReference>
<dbReference type="Pfam" id="PF02410">
    <property type="entry name" value="RsfS"/>
    <property type="match status" value="1"/>
</dbReference>
<keyword evidence="2" id="KW-0810">Translation regulation</keyword>
<evidence type="ECO:0000313" key="3">
    <source>
        <dbReference type="EMBL" id="NGZ89242.1"/>
    </source>
</evidence>
<comment type="subunit">
    <text evidence="2">Interacts with ribosomal protein uL14 (rplN).</text>
</comment>
<dbReference type="GO" id="GO:0005737">
    <property type="term" value="C:cytoplasm"/>
    <property type="evidence" value="ECO:0007669"/>
    <property type="project" value="UniProtKB-SubCell"/>
</dbReference>
<evidence type="ECO:0000256" key="1">
    <source>
        <dbReference type="ARBA" id="ARBA00010574"/>
    </source>
</evidence>
<dbReference type="GO" id="GO:0090071">
    <property type="term" value="P:negative regulation of ribosome biogenesis"/>
    <property type="evidence" value="ECO:0007669"/>
    <property type="project" value="UniProtKB-UniRule"/>
</dbReference>
<sequence>MRKILKIIQALNNNHTDQLITQVIKGIEEVKGEDIAILDLRKLDNTVSDYFIVCSGSSNTQVDAITNSIKKTASKALQDKPFSVEGAENSEWVIMDYINLVVHVFQKQIREYYAIEDLWGDAEITNISTNY</sequence>
<dbReference type="GO" id="GO:0017148">
    <property type="term" value="P:negative regulation of translation"/>
    <property type="evidence" value="ECO:0007669"/>
    <property type="project" value="UniProtKB-UniRule"/>
</dbReference>
<evidence type="ECO:0000256" key="2">
    <source>
        <dbReference type="HAMAP-Rule" id="MF_01477"/>
    </source>
</evidence>
<dbReference type="SUPFAM" id="SSF81301">
    <property type="entry name" value="Nucleotidyltransferase"/>
    <property type="match status" value="1"/>
</dbReference>
<proteinExistence type="inferred from homology"/>
<dbReference type="Proteomes" id="UP000643701">
    <property type="component" value="Unassembled WGS sequence"/>
</dbReference>
<protein>
    <recommendedName>
        <fullName evidence="2">Ribosomal silencing factor RsfS</fullName>
    </recommendedName>
</protein>
<keyword evidence="2" id="KW-0678">Repressor</keyword>
<evidence type="ECO:0000313" key="4">
    <source>
        <dbReference type="Proteomes" id="UP000643701"/>
    </source>
</evidence>
<dbReference type="GO" id="GO:0042256">
    <property type="term" value="P:cytosolic ribosome assembly"/>
    <property type="evidence" value="ECO:0007669"/>
    <property type="project" value="UniProtKB-UniRule"/>
</dbReference>
<comment type="function">
    <text evidence="2">Functions as a ribosomal silencing factor. Interacts with ribosomal protein uL14 (rplN), blocking formation of intersubunit bridge B8. Prevents association of the 30S and 50S ribosomal subunits and the formation of functional ribosomes, thus repressing translation.</text>
</comment>
<comment type="caution">
    <text evidence="3">The sequence shown here is derived from an EMBL/GenBank/DDBJ whole genome shotgun (WGS) entry which is preliminary data.</text>
</comment>
<keyword evidence="2" id="KW-0963">Cytoplasm</keyword>
<organism evidence="3 4">
    <name type="scientific">Psychroflexus maritimus</name>
    <dbReference type="NCBI Taxonomy" id="2714865"/>
    <lineage>
        <taxon>Bacteria</taxon>
        <taxon>Pseudomonadati</taxon>
        <taxon>Bacteroidota</taxon>
        <taxon>Flavobacteriia</taxon>
        <taxon>Flavobacteriales</taxon>
        <taxon>Flavobacteriaceae</taxon>
        <taxon>Psychroflexus</taxon>
    </lineage>
</organism>
<dbReference type="InterPro" id="IPR043519">
    <property type="entry name" value="NT_sf"/>
</dbReference>
<comment type="subcellular location">
    <subcellularLocation>
        <location evidence="2">Cytoplasm</location>
    </subcellularLocation>
</comment>
<keyword evidence="4" id="KW-1185">Reference proteome</keyword>
<dbReference type="AlphaFoldDB" id="A0A967DZ96"/>
<comment type="similarity">
    <text evidence="1 2">Belongs to the Iojap/RsfS family.</text>
</comment>
<gene>
    <name evidence="2 3" type="primary">rsfS</name>
    <name evidence="3" type="ORF">G7034_03145</name>
</gene>